<dbReference type="SUPFAM" id="SSF53182">
    <property type="entry name" value="Pyrrolidone carboxyl peptidase (pyroglutamate aminopeptidase)"/>
    <property type="match status" value="1"/>
</dbReference>
<evidence type="ECO:0000256" key="2">
    <source>
        <dbReference type="ARBA" id="ARBA00019191"/>
    </source>
</evidence>
<evidence type="ECO:0000256" key="4">
    <source>
        <dbReference type="ARBA" id="ARBA00022670"/>
    </source>
</evidence>
<evidence type="ECO:0000313" key="10">
    <source>
        <dbReference type="Proteomes" id="UP001143372"/>
    </source>
</evidence>
<dbReference type="Pfam" id="PF01470">
    <property type="entry name" value="Peptidase_C15"/>
    <property type="match status" value="1"/>
</dbReference>
<dbReference type="InterPro" id="IPR000816">
    <property type="entry name" value="Peptidase_C15"/>
</dbReference>
<dbReference type="PANTHER" id="PTHR23402:SF1">
    <property type="entry name" value="PYROGLUTAMYL-PEPTIDASE I"/>
    <property type="match status" value="1"/>
</dbReference>
<keyword evidence="4" id="KW-0645">Protease</keyword>
<sequence length="216" mass="22861">MSLLLTAFGRFDGGPNCSERLLEALAADRAALEAIWRGPVAAVRLDVDSETVAAALRSAVERARPTHVLLMGQASGRDALCFERIARNRRDLRTPDIAGRIGDLGPVAPGGPDQLEATWPDLAALAAALVAEGVPARVSDDAGAHLCNQTLYTALRAAERASPRFVVAFVHLPLLPEQVAAQIPAAASRPGCPTVALDDMARAVRAVLRHTRRDEA</sequence>
<dbReference type="PIRSF" id="PIRSF015592">
    <property type="entry name" value="Prld-crbxl_pptds"/>
    <property type="match status" value="1"/>
</dbReference>
<evidence type="ECO:0000256" key="3">
    <source>
        <dbReference type="ARBA" id="ARBA00022490"/>
    </source>
</evidence>
<dbReference type="EMBL" id="BSFI01000008">
    <property type="protein sequence ID" value="GLK68352.1"/>
    <property type="molecule type" value="Genomic_DNA"/>
</dbReference>
<name>A0A9W6MW07_9HYPH</name>
<evidence type="ECO:0000256" key="7">
    <source>
        <dbReference type="ARBA" id="ARBA00030836"/>
    </source>
</evidence>
<keyword evidence="10" id="KW-1185">Reference proteome</keyword>
<dbReference type="RefSeq" id="WP_271168597.1">
    <property type="nucleotide sequence ID" value="NZ_BSFI01000008.1"/>
</dbReference>
<accession>A0A9W6MW07</accession>
<dbReference type="Proteomes" id="UP001143372">
    <property type="component" value="Unassembled WGS sequence"/>
</dbReference>
<keyword evidence="3" id="KW-0963">Cytoplasm</keyword>
<evidence type="ECO:0000256" key="1">
    <source>
        <dbReference type="ARBA" id="ARBA00006641"/>
    </source>
</evidence>
<evidence type="ECO:0000256" key="6">
    <source>
        <dbReference type="ARBA" id="ARBA00022807"/>
    </source>
</evidence>
<dbReference type="PRINTS" id="PR00706">
    <property type="entry name" value="PYROGLUPTASE"/>
</dbReference>
<proteinExistence type="inferred from homology"/>
<dbReference type="Gene3D" id="3.40.630.20">
    <property type="entry name" value="Peptidase C15, pyroglutamyl peptidase I-like"/>
    <property type="match status" value="1"/>
</dbReference>
<reference evidence="9" key="2">
    <citation type="submission" date="2023-01" db="EMBL/GenBank/DDBJ databases">
        <authorList>
            <person name="Sun Q."/>
            <person name="Evtushenko L."/>
        </authorList>
    </citation>
    <scope>NUCLEOTIDE SEQUENCE</scope>
    <source>
        <strain evidence="9">VKM B-2347</strain>
    </source>
</reference>
<evidence type="ECO:0000256" key="8">
    <source>
        <dbReference type="ARBA" id="ARBA00031559"/>
    </source>
</evidence>
<protein>
    <recommendedName>
        <fullName evidence="2">Pyrrolidone-carboxylate peptidase</fullName>
    </recommendedName>
    <alternativeName>
        <fullName evidence="7">5-oxoprolyl-peptidase</fullName>
    </alternativeName>
    <alternativeName>
        <fullName evidence="8">Pyroglutamyl-peptidase I</fullName>
    </alternativeName>
</protein>
<evidence type="ECO:0000313" key="9">
    <source>
        <dbReference type="EMBL" id="GLK68352.1"/>
    </source>
</evidence>
<reference evidence="9" key="1">
    <citation type="journal article" date="2014" name="Int. J. Syst. Evol. Microbiol.">
        <title>Complete genome sequence of Corynebacterium casei LMG S-19264T (=DSM 44701T), isolated from a smear-ripened cheese.</title>
        <authorList>
            <consortium name="US DOE Joint Genome Institute (JGI-PGF)"/>
            <person name="Walter F."/>
            <person name="Albersmeier A."/>
            <person name="Kalinowski J."/>
            <person name="Ruckert C."/>
        </authorList>
    </citation>
    <scope>NUCLEOTIDE SEQUENCE</scope>
    <source>
        <strain evidence="9">VKM B-2347</strain>
    </source>
</reference>
<comment type="caution">
    <text evidence="9">The sequence shown here is derived from an EMBL/GenBank/DDBJ whole genome shotgun (WGS) entry which is preliminary data.</text>
</comment>
<gene>
    <name evidence="9" type="ORF">GCM10008179_19900</name>
</gene>
<dbReference type="InterPro" id="IPR036440">
    <property type="entry name" value="Peptidase_C15-like_sf"/>
</dbReference>
<keyword evidence="6" id="KW-0788">Thiol protease</keyword>
<dbReference type="AlphaFoldDB" id="A0A9W6MW07"/>
<comment type="similarity">
    <text evidence="1">Belongs to the peptidase C15 family.</text>
</comment>
<dbReference type="GO" id="GO:0005829">
    <property type="term" value="C:cytosol"/>
    <property type="evidence" value="ECO:0007669"/>
    <property type="project" value="InterPro"/>
</dbReference>
<organism evidence="9 10">
    <name type="scientific">Hansschlegelia plantiphila</name>
    <dbReference type="NCBI Taxonomy" id="374655"/>
    <lineage>
        <taxon>Bacteria</taxon>
        <taxon>Pseudomonadati</taxon>
        <taxon>Pseudomonadota</taxon>
        <taxon>Alphaproteobacteria</taxon>
        <taxon>Hyphomicrobiales</taxon>
        <taxon>Methylopilaceae</taxon>
        <taxon>Hansschlegelia</taxon>
    </lineage>
</organism>
<keyword evidence="5" id="KW-0378">Hydrolase</keyword>
<dbReference type="GO" id="GO:0016920">
    <property type="term" value="F:pyroglutamyl-peptidase activity"/>
    <property type="evidence" value="ECO:0007669"/>
    <property type="project" value="InterPro"/>
</dbReference>
<dbReference type="GO" id="GO:0006508">
    <property type="term" value="P:proteolysis"/>
    <property type="evidence" value="ECO:0007669"/>
    <property type="project" value="UniProtKB-KW"/>
</dbReference>
<dbReference type="InterPro" id="IPR016125">
    <property type="entry name" value="Peptidase_C15-like"/>
</dbReference>
<evidence type="ECO:0000256" key="5">
    <source>
        <dbReference type="ARBA" id="ARBA00022801"/>
    </source>
</evidence>
<dbReference type="PANTHER" id="PTHR23402">
    <property type="entry name" value="PROTEASE FAMILY C15 PYROGLUTAMYL-PEPTIDASE I-RELATED"/>
    <property type="match status" value="1"/>
</dbReference>